<name>A0A9D4G2U5_DREPO</name>
<dbReference type="AlphaFoldDB" id="A0A9D4G2U5"/>
<keyword evidence="3" id="KW-1185">Reference proteome</keyword>
<accession>A0A9D4G2U5</accession>
<dbReference type="SUPFAM" id="SSF103473">
    <property type="entry name" value="MFS general substrate transporter"/>
    <property type="match status" value="1"/>
</dbReference>
<organism evidence="2 3">
    <name type="scientific">Dreissena polymorpha</name>
    <name type="common">Zebra mussel</name>
    <name type="synonym">Mytilus polymorpha</name>
    <dbReference type="NCBI Taxonomy" id="45954"/>
    <lineage>
        <taxon>Eukaryota</taxon>
        <taxon>Metazoa</taxon>
        <taxon>Spiralia</taxon>
        <taxon>Lophotrochozoa</taxon>
        <taxon>Mollusca</taxon>
        <taxon>Bivalvia</taxon>
        <taxon>Autobranchia</taxon>
        <taxon>Heteroconchia</taxon>
        <taxon>Euheterodonta</taxon>
        <taxon>Imparidentia</taxon>
        <taxon>Neoheterodontei</taxon>
        <taxon>Myida</taxon>
        <taxon>Dreissenoidea</taxon>
        <taxon>Dreissenidae</taxon>
        <taxon>Dreissena</taxon>
    </lineage>
</organism>
<keyword evidence="1" id="KW-0472">Membrane</keyword>
<reference evidence="2" key="2">
    <citation type="submission" date="2020-11" db="EMBL/GenBank/DDBJ databases">
        <authorList>
            <person name="McCartney M.A."/>
            <person name="Auch B."/>
            <person name="Kono T."/>
            <person name="Mallez S."/>
            <person name="Becker A."/>
            <person name="Gohl D.M."/>
            <person name="Silverstein K.A.T."/>
            <person name="Koren S."/>
            <person name="Bechman K.B."/>
            <person name="Herman A."/>
            <person name="Abrahante J.E."/>
            <person name="Garbe J."/>
        </authorList>
    </citation>
    <scope>NUCLEOTIDE SEQUENCE</scope>
    <source>
        <strain evidence="2">Duluth1</strain>
        <tissue evidence="2">Whole animal</tissue>
    </source>
</reference>
<evidence type="ECO:0000313" key="2">
    <source>
        <dbReference type="EMBL" id="KAH3809528.1"/>
    </source>
</evidence>
<dbReference type="Proteomes" id="UP000828390">
    <property type="component" value="Unassembled WGS sequence"/>
</dbReference>
<evidence type="ECO:0000256" key="1">
    <source>
        <dbReference type="SAM" id="Phobius"/>
    </source>
</evidence>
<feature type="transmembrane region" description="Helical" evidence="1">
    <location>
        <begin position="49"/>
        <end position="67"/>
    </location>
</feature>
<keyword evidence="1" id="KW-0812">Transmembrane</keyword>
<keyword evidence="1" id="KW-1133">Transmembrane helix</keyword>
<comment type="caution">
    <text evidence="2">The sequence shown here is derived from an EMBL/GenBank/DDBJ whole genome shotgun (WGS) entry which is preliminary data.</text>
</comment>
<proteinExistence type="predicted"/>
<gene>
    <name evidence="2" type="ORF">DPMN_137901</name>
</gene>
<evidence type="ECO:0000313" key="3">
    <source>
        <dbReference type="Proteomes" id="UP000828390"/>
    </source>
</evidence>
<protein>
    <submittedName>
        <fullName evidence="2">Uncharacterized protein</fullName>
    </submittedName>
</protein>
<reference evidence="2" key="1">
    <citation type="journal article" date="2019" name="bioRxiv">
        <title>The Genome of the Zebra Mussel, Dreissena polymorpha: A Resource for Invasive Species Research.</title>
        <authorList>
            <person name="McCartney M.A."/>
            <person name="Auch B."/>
            <person name="Kono T."/>
            <person name="Mallez S."/>
            <person name="Zhang Y."/>
            <person name="Obille A."/>
            <person name="Becker A."/>
            <person name="Abrahante J.E."/>
            <person name="Garbe J."/>
            <person name="Badalamenti J.P."/>
            <person name="Herman A."/>
            <person name="Mangelson H."/>
            <person name="Liachko I."/>
            <person name="Sullivan S."/>
            <person name="Sone E.D."/>
            <person name="Koren S."/>
            <person name="Silverstein K.A.T."/>
            <person name="Beckman K.B."/>
            <person name="Gohl D.M."/>
        </authorList>
    </citation>
    <scope>NUCLEOTIDE SEQUENCE</scope>
    <source>
        <strain evidence="2">Duluth1</strain>
        <tissue evidence="2">Whole animal</tissue>
    </source>
</reference>
<dbReference type="Gene3D" id="1.20.1250.20">
    <property type="entry name" value="MFS general substrate transporter like domains"/>
    <property type="match status" value="1"/>
</dbReference>
<feature type="transmembrane region" description="Helical" evidence="1">
    <location>
        <begin position="21"/>
        <end position="43"/>
    </location>
</feature>
<dbReference type="InterPro" id="IPR036259">
    <property type="entry name" value="MFS_trans_sf"/>
</dbReference>
<dbReference type="EMBL" id="JAIWYP010000006">
    <property type="protein sequence ID" value="KAH3809528.1"/>
    <property type="molecule type" value="Genomic_DNA"/>
</dbReference>
<sequence length="102" mass="11094">MMTPLSLSFVGLDKLSEAYGLAYLFCGIGVTVGPILIGYLYSILGTYEASFITAGLVLVIGSIFGFVSRCIRGQSRALTNTILIEDETHNPMEKTTNKKQPR</sequence>